<feature type="compositionally biased region" description="Basic and acidic residues" evidence="6">
    <location>
        <begin position="235"/>
        <end position="251"/>
    </location>
</feature>
<comment type="subcellular location">
    <subcellularLocation>
        <location evidence="1">Cytoplasm</location>
    </subcellularLocation>
</comment>
<dbReference type="PANTHER" id="PTHR23118:SF42">
    <property type="entry name" value="ATP-CITRATE SYNTHASE"/>
    <property type="match status" value="1"/>
</dbReference>
<evidence type="ECO:0000256" key="3">
    <source>
        <dbReference type="ARBA" id="ARBA00022490"/>
    </source>
</evidence>
<dbReference type="InterPro" id="IPR005811">
    <property type="entry name" value="SUCC_ACL_C"/>
</dbReference>
<evidence type="ECO:0000256" key="1">
    <source>
        <dbReference type="ARBA" id="ARBA00004496"/>
    </source>
</evidence>
<proteinExistence type="predicted"/>
<evidence type="ECO:0000256" key="2">
    <source>
        <dbReference type="ARBA" id="ARBA00012639"/>
    </source>
</evidence>
<keyword evidence="3" id="KW-0963">Cytoplasm</keyword>
<dbReference type="GO" id="GO:0006633">
    <property type="term" value="P:fatty acid biosynthetic process"/>
    <property type="evidence" value="ECO:0007669"/>
    <property type="project" value="TreeGrafter"/>
</dbReference>
<name>A0A0L7LN05_OPEBR</name>
<dbReference type="GO" id="GO:0005829">
    <property type="term" value="C:cytosol"/>
    <property type="evidence" value="ECO:0007669"/>
    <property type="project" value="TreeGrafter"/>
</dbReference>
<evidence type="ECO:0000256" key="6">
    <source>
        <dbReference type="SAM" id="MobiDB-lite"/>
    </source>
</evidence>
<accession>A0A0L7LN05</accession>
<comment type="caution">
    <text evidence="8">The sequence shown here is derived from an EMBL/GenBank/DDBJ whole genome shotgun (WGS) entry which is preliminary data.</text>
</comment>
<dbReference type="PANTHER" id="PTHR23118">
    <property type="entry name" value="ATP-CITRATE SYNTHASE"/>
    <property type="match status" value="1"/>
</dbReference>
<gene>
    <name evidence="8" type="ORF">OBRU01_05045</name>
</gene>
<protein>
    <recommendedName>
        <fullName evidence="2">ATP citrate synthase</fullName>
        <ecNumber evidence="2">2.3.3.8</ecNumber>
    </recommendedName>
</protein>
<feature type="region of interest" description="Disordered" evidence="6">
    <location>
        <begin position="203"/>
        <end position="264"/>
    </location>
</feature>
<dbReference type="Proteomes" id="UP000037510">
    <property type="component" value="Unassembled WGS sequence"/>
</dbReference>
<dbReference type="Gene3D" id="3.40.50.720">
    <property type="entry name" value="NAD(P)-binding Rossmann-like Domain"/>
    <property type="match status" value="2"/>
</dbReference>
<dbReference type="STRING" id="104452.A0A0L7LN05"/>
<dbReference type="GO" id="GO:0006085">
    <property type="term" value="P:acetyl-CoA biosynthetic process"/>
    <property type="evidence" value="ECO:0007669"/>
    <property type="project" value="TreeGrafter"/>
</dbReference>
<reference evidence="8 9" key="1">
    <citation type="journal article" date="2015" name="Genome Biol. Evol.">
        <title>The genome of winter moth (Operophtera brumata) provides a genomic perspective on sexual dimorphism and phenology.</title>
        <authorList>
            <person name="Derks M.F."/>
            <person name="Smit S."/>
            <person name="Salis L."/>
            <person name="Schijlen E."/>
            <person name="Bossers A."/>
            <person name="Mateman C."/>
            <person name="Pijl A.S."/>
            <person name="de Ridder D."/>
            <person name="Groenen M.A."/>
            <person name="Visser M.E."/>
            <person name="Megens H.J."/>
        </authorList>
    </citation>
    <scope>NUCLEOTIDE SEQUENCE [LARGE SCALE GENOMIC DNA]</scope>
    <source>
        <strain evidence="8">WM2013NL</strain>
        <tissue evidence="8">Head and thorax</tissue>
    </source>
</reference>
<evidence type="ECO:0000313" key="9">
    <source>
        <dbReference type="Proteomes" id="UP000037510"/>
    </source>
</evidence>
<dbReference type="InterPro" id="IPR002020">
    <property type="entry name" value="Citrate_synthase"/>
</dbReference>
<keyword evidence="4" id="KW-0444">Lipid biosynthesis</keyword>
<feature type="compositionally biased region" description="Basic and acidic residues" evidence="6">
    <location>
        <begin position="203"/>
        <end position="215"/>
    </location>
</feature>
<dbReference type="Gene3D" id="3.40.50.261">
    <property type="entry name" value="Succinyl-CoA synthetase domains"/>
    <property type="match status" value="1"/>
</dbReference>
<dbReference type="SUPFAM" id="SSF52210">
    <property type="entry name" value="Succinyl-CoA synthetase domains"/>
    <property type="match status" value="1"/>
</dbReference>
<keyword evidence="9" id="KW-1185">Reference proteome</keyword>
<dbReference type="EC" id="2.3.3.8" evidence="2"/>
<organism evidence="8 9">
    <name type="scientific">Operophtera brumata</name>
    <name type="common">Winter moth</name>
    <name type="synonym">Phalaena brumata</name>
    <dbReference type="NCBI Taxonomy" id="104452"/>
    <lineage>
        <taxon>Eukaryota</taxon>
        <taxon>Metazoa</taxon>
        <taxon>Ecdysozoa</taxon>
        <taxon>Arthropoda</taxon>
        <taxon>Hexapoda</taxon>
        <taxon>Insecta</taxon>
        <taxon>Pterygota</taxon>
        <taxon>Neoptera</taxon>
        <taxon>Endopterygota</taxon>
        <taxon>Lepidoptera</taxon>
        <taxon>Glossata</taxon>
        <taxon>Ditrysia</taxon>
        <taxon>Geometroidea</taxon>
        <taxon>Geometridae</taxon>
        <taxon>Larentiinae</taxon>
        <taxon>Operophtera</taxon>
    </lineage>
</organism>
<sequence length="350" mass="39595">MTAIVGLALGQKPIPAEHRLDYAPHQLPKPQAAGMLDFDYISRRPEPSVVAIVYPFTADHKQKYYFGNKEVFIPVIIAEGIPENMTRKIIKLADARSGMLDFDYISRRPEPSVVAIVYPFTADHKQKYYFGNKEVFIPVFSDMDVAMRKHQEATVLVRVNTDYLNNIVCKNADGVCEGVAIGGDRYPGTTFIDHLLRTRTASAKESRSAEIDTREPPSSTIYSDEVKHRLSKQHRLQERGRRLRRSLDRRRQIPGNHLHQPSTQVRDNTDYLNDIVCKNADGVCEGVSIGGDRYPGTTFIDHLLRFEADPNVKMLVLLGEVGGVEEYHVCRAIRDGLIKKPMFEQAGENN</sequence>
<keyword evidence="5" id="KW-0443">Lipid metabolism</keyword>
<dbReference type="Pfam" id="PF00549">
    <property type="entry name" value="Ligase_CoA"/>
    <property type="match status" value="1"/>
</dbReference>
<evidence type="ECO:0000256" key="4">
    <source>
        <dbReference type="ARBA" id="ARBA00022516"/>
    </source>
</evidence>
<feature type="domain" description="ATP-citrate synthase/succinyl-CoA ligase C-terminal" evidence="7">
    <location>
        <begin position="273"/>
        <end position="330"/>
    </location>
</feature>
<evidence type="ECO:0000256" key="5">
    <source>
        <dbReference type="ARBA" id="ARBA00023098"/>
    </source>
</evidence>
<dbReference type="AlphaFoldDB" id="A0A0L7LN05"/>
<dbReference type="EMBL" id="JTDY01000514">
    <property type="protein sequence ID" value="KOB76827.1"/>
    <property type="molecule type" value="Genomic_DNA"/>
</dbReference>
<dbReference type="InterPro" id="IPR016102">
    <property type="entry name" value="Succinyl-CoA_synth-like"/>
</dbReference>
<evidence type="ECO:0000259" key="7">
    <source>
        <dbReference type="Pfam" id="PF00549"/>
    </source>
</evidence>
<evidence type="ECO:0000313" key="8">
    <source>
        <dbReference type="EMBL" id="KOB76827.1"/>
    </source>
</evidence>
<dbReference type="GO" id="GO:0003878">
    <property type="term" value="F:ATP citrate synthase activity"/>
    <property type="evidence" value="ECO:0007669"/>
    <property type="project" value="UniProtKB-EC"/>
</dbReference>